<dbReference type="EMBL" id="FOOI01000002">
    <property type="protein sequence ID" value="SFF88120.1"/>
    <property type="molecule type" value="Genomic_DNA"/>
</dbReference>
<dbReference type="RefSeq" id="WP_139238835.1">
    <property type="nucleotide sequence ID" value="NZ_FOOI01000002.1"/>
</dbReference>
<evidence type="ECO:0000313" key="4">
    <source>
        <dbReference type="EMBL" id="SFF88120.1"/>
    </source>
</evidence>
<evidence type="ECO:0000256" key="2">
    <source>
        <dbReference type="SAM" id="Phobius"/>
    </source>
</evidence>
<evidence type="ECO:0000313" key="5">
    <source>
        <dbReference type="Proteomes" id="UP000199052"/>
    </source>
</evidence>
<reference evidence="4 5" key="1">
    <citation type="submission" date="2016-10" db="EMBL/GenBank/DDBJ databases">
        <authorList>
            <person name="de Groot N.N."/>
        </authorList>
    </citation>
    <scope>NUCLEOTIDE SEQUENCE [LARGE SCALE GENOMIC DNA]</scope>
    <source>
        <strain evidence="4 5">CPCC 202808</strain>
    </source>
</reference>
<keyword evidence="2" id="KW-1133">Transmembrane helix</keyword>
<dbReference type="OrthoDB" id="3813193at2"/>
<proteinExistence type="predicted"/>
<keyword evidence="6" id="KW-1185">Reference proteome</keyword>
<name>A0A1I2MB32_9ACTN</name>
<dbReference type="EMBL" id="JACBZA010000001">
    <property type="protein sequence ID" value="NYH81648.1"/>
    <property type="molecule type" value="Genomic_DNA"/>
</dbReference>
<keyword evidence="2" id="KW-0472">Membrane</keyword>
<reference evidence="3 6" key="2">
    <citation type="submission" date="2020-07" db="EMBL/GenBank/DDBJ databases">
        <title>Sequencing the genomes of 1000 actinobacteria strains.</title>
        <authorList>
            <person name="Klenk H.-P."/>
        </authorList>
    </citation>
    <scope>NUCLEOTIDE SEQUENCE [LARGE SCALE GENOMIC DNA]</scope>
    <source>
        <strain evidence="3 6">DSM 45117</strain>
    </source>
</reference>
<accession>A0A1I2MB32</accession>
<gene>
    <name evidence="3" type="ORF">FHR37_000499</name>
    <name evidence="4" type="ORF">SAMN05421678_102511</name>
</gene>
<evidence type="ECO:0000313" key="3">
    <source>
        <dbReference type="EMBL" id="NYH81648.1"/>
    </source>
</evidence>
<feature type="transmembrane region" description="Helical" evidence="2">
    <location>
        <begin position="71"/>
        <end position="89"/>
    </location>
</feature>
<evidence type="ECO:0000313" key="6">
    <source>
        <dbReference type="Proteomes" id="UP000533017"/>
    </source>
</evidence>
<protein>
    <submittedName>
        <fullName evidence="4">Uncharacterized protein</fullName>
    </submittedName>
</protein>
<dbReference type="AlphaFoldDB" id="A0A1I2MB32"/>
<keyword evidence="2" id="KW-0812">Transmembrane</keyword>
<organism evidence="4 5">
    <name type="scientific">Actinopolymorpha cephalotaxi</name>
    <dbReference type="NCBI Taxonomy" id="504797"/>
    <lineage>
        <taxon>Bacteria</taxon>
        <taxon>Bacillati</taxon>
        <taxon>Actinomycetota</taxon>
        <taxon>Actinomycetes</taxon>
        <taxon>Propionibacteriales</taxon>
        <taxon>Actinopolymorphaceae</taxon>
        <taxon>Actinopolymorpha</taxon>
    </lineage>
</organism>
<sequence length="358" mass="37946">MQWYDGPTRPDRKPAPVSEPAPSPEGSRSGRDRSYAGSSPGGDPYAPRSFGDGTDADVAETGAPRRRLPRWVRFTLGVATALVLGWLALTRLTAPGAEVQVSRPRFVDNFTARVDVTVRSRIGDPQVVLPPQPPALPGLEFAGVNGLADPTAQGRAEWRSMQLPGHGRREFSLYWKVRDCAPALAAGDREVAAPLRVVDPGGARSTLRLSVGVQRGLLPSVCTSDPGAGRARLVDTGPVRSDGSRSLLLLVTVQNVGGRPLTYRDTVVAADPSMRVVSPSGDSAGPDAARPGQPRLVPVGEERAIPLDFRANDCRVPLDGAAEVTMRFSDGGASARQVALPVRLADSWENFLGVCAEV</sequence>
<dbReference type="Proteomes" id="UP000199052">
    <property type="component" value="Unassembled WGS sequence"/>
</dbReference>
<feature type="region of interest" description="Disordered" evidence="1">
    <location>
        <begin position="1"/>
        <end position="58"/>
    </location>
</feature>
<dbReference type="Proteomes" id="UP000533017">
    <property type="component" value="Unassembled WGS sequence"/>
</dbReference>
<evidence type="ECO:0000256" key="1">
    <source>
        <dbReference type="SAM" id="MobiDB-lite"/>
    </source>
</evidence>